<dbReference type="Proteomes" id="UP001359559">
    <property type="component" value="Unassembled WGS sequence"/>
</dbReference>
<dbReference type="Pfam" id="PF10373">
    <property type="entry name" value="EST1_DNA_bind"/>
    <property type="match status" value="1"/>
</dbReference>
<dbReference type="GO" id="GO:0042162">
    <property type="term" value="F:telomeric DNA binding"/>
    <property type="evidence" value="ECO:0007669"/>
    <property type="project" value="TreeGrafter"/>
</dbReference>
<dbReference type="InterPro" id="IPR019458">
    <property type="entry name" value="Est1-like_N"/>
</dbReference>
<comment type="caution">
    <text evidence="5">The sequence shown here is derived from an EMBL/GenBank/DDBJ whole genome shotgun (WGS) entry which is preliminary data.</text>
</comment>
<keyword evidence="1" id="KW-0677">Repeat</keyword>
<dbReference type="InterPro" id="IPR045153">
    <property type="entry name" value="Est1/Ebs1-like"/>
</dbReference>
<feature type="compositionally biased region" description="Basic and acidic residues" evidence="2">
    <location>
        <begin position="679"/>
        <end position="689"/>
    </location>
</feature>
<dbReference type="EMBL" id="JAYKXN010000003">
    <property type="protein sequence ID" value="KAK7302806.1"/>
    <property type="molecule type" value="Genomic_DNA"/>
</dbReference>
<feature type="region of interest" description="Disordered" evidence="2">
    <location>
        <begin position="671"/>
        <end position="695"/>
    </location>
</feature>
<organism evidence="5 6">
    <name type="scientific">Clitoria ternatea</name>
    <name type="common">Butterfly pea</name>
    <dbReference type="NCBI Taxonomy" id="43366"/>
    <lineage>
        <taxon>Eukaryota</taxon>
        <taxon>Viridiplantae</taxon>
        <taxon>Streptophyta</taxon>
        <taxon>Embryophyta</taxon>
        <taxon>Tracheophyta</taxon>
        <taxon>Spermatophyta</taxon>
        <taxon>Magnoliopsida</taxon>
        <taxon>eudicotyledons</taxon>
        <taxon>Gunneridae</taxon>
        <taxon>Pentapetalae</taxon>
        <taxon>rosids</taxon>
        <taxon>fabids</taxon>
        <taxon>Fabales</taxon>
        <taxon>Fabaceae</taxon>
        <taxon>Papilionoideae</taxon>
        <taxon>50 kb inversion clade</taxon>
        <taxon>NPAAA clade</taxon>
        <taxon>indigoferoid/millettioid clade</taxon>
        <taxon>Phaseoleae</taxon>
        <taxon>Clitoria</taxon>
    </lineage>
</organism>
<gene>
    <name evidence="5" type="ORF">RJT34_13702</name>
</gene>
<protein>
    <recommendedName>
        <fullName evidence="7">Protein SMG7L</fullName>
    </recommendedName>
</protein>
<evidence type="ECO:0008006" key="7">
    <source>
        <dbReference type="Google" id="ProtNLM"/>
    </source>
</evidence>
<feature type="compositionally biased region" description="Basic and acidic residues" evidence="2">
    <location>
        <begin position="620"/>
        <end position="634"/>
    </location>
</feature>
<evidence type="ECO:0000313" key="6">
    <source>
        <dbReference type="Proteomes" id="UP001359559"/>
    </source>
</evidence>
<dbReference type="AlphaFoldDB" id="A0AAN9JRJ6"/>
<feature type="region of interest" description="Disordered" evidence="2">
    <location>
        <begin position="620"/>
        <end position="650"/>
    </location>
</feature>
<evidence type="ECO:0000256" key="1">
    <source>
        <dbReference type="ARBA" id="ARBA00022737"/>
    </source>
</evidence>
<feature type="domain" description="DNA/RNA-binding" evidence="3">
    <location>
        <begin position="230"/>
        <end position="542"/>
    </location>
</feature>
<feature type="compositionally biased region" description="Basic and acidic residues" evidence="2">
    <location>
        <begin position="732"/>
        <end position="745"/>
    </location>
</feature>
<dbReference type="InterPro" id="IPR018834">
    <property type="entry name" value="DNA/RNA-bd_Est1-type"/>
</dbReference>
<dbReference type="GO" id="GO:0005697">
    <property type="term" value="C:telomerase holoenzyme complex"/>
    <property type="evidence" value="ECO:0007669"/>
    <property type="project" value="TreeGrafter"/>
</dbReference>
<dbReference type="PANTHER" id="PTHR15696">
    <property type="entry name" value="SMG-7 SUPPRESSOR WITH MORPHOLOGICAL EFFECT ON GENITALIA PROTEIN 7"/>
    <property type="match status" value="1"/>
</dbReference>
<evidence type="ECO:0000313" key="5">
    <source>
        <dbReference type="EMBL" id="KAK7302806.1"/>
    </source>
</evidence>
<name>A0AAN9JRJ6_CLITE</name>
<evidence type="ECO:0000259" key="3">
    <source>
        <dbReference type="Pfam" id="PF10373"/>
    </source>
</evidence>
<dbReference type="GO" id="GO:0070034">
    <property type="term" value="F:telomerase RNA binding"/>
    <property type="evidence" value="ECO:0007669"/>
    <property type="project" value="TreeGrafter"/>
</dbReference>
<dbReference type="GO" id="GO:0000184">
    <property type="term" value="P:nuclear-transcribed mRNA catabolic process, nonsense-mediated decay"/>
    <property type="evidence" value="ECO:0007669"/>
    <property type="project" value="TreeGrafter"/>
</dbReference>
<sequence length="1032" mass="117231">MLGWLWWQFNFYQFSSDAFTFEGSPAVSTMTTNSLTPRINKEEKVLSEIVNSEKQLWTLIHSKGLLHSEVQDLYRKVRSSYERIILNNHIPSELQDVEYSLWKLHYKHIDEFRKIIKKSSGNVESHQKSGMPQNRVVQKDNNNHVKLFKSFLTEAIEFYQTMIVKLRKHYGVPVEALFYKKGWISTSVEPDVMLKCQYLCHRCLVCMGDLSRYKQQCENPDIQNHNWSVAATHYLEATRIWPDSGNPQNQLAVLATYIGDEFLALYHCVRSLAVKEPFPDAWNNLILLLEKNRSSPLEYVSGEVYLDFLKPFGKIDGEMKVPQKDGCSNCNKFEGNKSNHFTNTKLWSLMVRTISFLFIQSSSEEFSIALASTIGELDKMMELEDVELKTMLESYSQMDLSRRGPFRGIQVVTILIFSLTNLIDKLGKSELEDKYDRHLMQLAITAAFTFMGRFSERCLRASSLNHCPLLPSVLVFVEWCSSTHEVFAADQKSSRAISYFFDVFIELLSQLNDNKKETDKLHDRTPLWEDYELRGFVPIACSHHSIDFCGNWENIDNFESGIELRIERIREAAMKIASRSNHLQKWITCDKLGGGIYVAISDGKKETENVESNGIRTRVKEPNEQTNRNTKEHGNCMTEDNPGSCSTNVKSSLVEEEEVILFRPLTRYNSAPSYPSISTDERMSPKDNDDQSLPYDDCLRRATSLLMEQNPAQTLGDPWEFQGSTLSFGSDKSSKQQEPSTKESNVHTSSEAPVSAGPPSLSAWVLGRGSLSNNRNNGTNGLSEGRLQAIEEIPSSLATLSMNKTDNSASSSVDSSSNIHSSSAIYSLPVPSAPLLPDNSTWFSNTQPTLSSPLFPDNPLPKGGYSDWSATYGPRGYGPRFVISSGFPPPGRMTSAEWLRWYRENYKAERTNNYVQPTHLSIPGSGNHANPLYHDTFRLDQYDRWGNPLSSNQYMYMEPPGPPPMQPGFVSALGTGEHKGSVYNSFQRPSPYGCGAVTDMRNEPQSLLEYLKEKEWRLQRDPNFRGPQFMGN</sequence>
<dbReference type="PANTHER" id="PTHR15696:SF0">
    <property type="entry name" value="TELOMERASE-BINDING PROTEIN EST1A"/>
    <property type="match status" value="1"/>
</dbReference>
<feature type="region of interest" description="Disordered" evidence="2">
    <location>
        <begin position="711"/>
        <end position="761"/>
    </location>
</feature>
<proteinExistence type="predicted"/>
<dbReference type="FunFam" id="1.25.40.10:FF:000225">
    <property type="entry name" value="Protein SMG7"/>
    <property type="match status" value="1"/>
</dbReference>
<evidence type="ECO:0000256" key="2">
    <source>
        <dbReference type="SAM" id="MobiDB-lite"/>
    </source>
</evidence>
<reference evidence="5 6" key="1">
    <citation type="submission" date="2024-01" db="EMBL/GenBank/DDBJ databases">
        <title>The genomes of 5 underutilized Papilionoideae crops provide insights into root nodulation and disease resistance.</title>
        <authorList>
            <person name="Yuan L."/>
        </authorList>
    </citation>
    <scope>NUCLEOTIDE SEQUENCE [LARGE SCALE GENOMIC DNA]</scope>
    <source>
        <strain evidence="5">LY-2023</strain>
        <tissue evidence="5">Leaf</tissue>
    </source>
</reference>
<keyword evidence="6" id="KW-1185">Reference proteome</keyword>
<feature type="domain" description="Telomerase activating protein Est1-like N-terminal" evidence="4">
    <location>
        <begin position="97"/>
        <end position="218"/>
    </location>
</feature>
<dbReference type="SUPFAM" id="SSF48452">
    <property type="entry name" value="TPR-like"/>
    <property type="match status" value="1"/>
</dbReference>
<dbReference type="InterPro" id="IPR011990">
    <property type="entry name" value="TPR-like_helical_dom_sf"/>
</dbReference>
<evidence type="ECO:0000259" key="4">
    <source>
        <dbReference type="Pfam" id="PF10374"/>
    </source>
</evidence>
<feature type="compositionally biased region" description="Polar residues" evidence="2">
    <location>
        <begin position="641"/>
        <end position="650"/>
    </location>
</feature>
<feature type="compositionally biased region" description="Polar residues" evidence="2">
    <location>
        <begin position="722"/>
        <end position="731"/>
    </location>
</feature>
<accession>A0AAN9JRJ6</accession>
<dbReference type="Gene3D" id="1.25.40.10">
    <property type="entry name" value="Tetratricopeptide repeat domain"/>
    <property type="match status" value="1"/>
</dbReference>
<dbReference type="Pfam" id="PF10374">
    <property type="entry name" value="EST1"/>
    <property type="match status" value="1"/>
</dbReference>